<dbReference type="InterPro" id="IPR036196">
    <property type="entry name" value="Ptyr_pPase_sf"/>
</dbReference>
<comment type="caution">
    <text evidence="3">The sequence shown here is derived from an EMBL/GenBank/DDBJ whole genome shotgun (WGS) entry which is preliminary data.</text>
</comment>
<dbReference type="PANTHER" id="PTHR43428:SF1">
    <property type="entry name" value="ARSENATE REDUCTASE"/>
    <property type="match status" value="1"/>
</dbReference>
<evidence type="ECO:0000259" key="2">
    <source>
        <dbReference type="SMART" id="SM00226"/>
    </source>
</evidence>
<keyword evidence="1" id="KW-0059">Arsenical resistance</keyword>
<dbReference type="PANTHER" id="PTHR43428">
    <property type="entry name" value="ARSENATE REDUCTASE"/>
    <property type="match status" value="1"/>
</dbReference>
<dbReference type="Proteomes" id="UP000027337">
    <property type="component" value="Unassembled WGS sequence"/>
</dbReference>
<evidence type="ECO:0000256" key="1">
    <source>
        <dbReference type="ARBA" id="ARBA00022849"/>
    </source>
</evidence>
<dbReference type="SUPFAM" id="SSF52788">
    <property type="entry name" value="Phosphotyrosine protein phosphatases I"/>
    <property type="match status" value="1"/>
</dbReference>
<gene>
    <name evidence="3" type="ORF">PM02_08420</name>
</gene>
<sequence length="158" mass="16680">MNILVLCTGNSARSILLESILNDLGKGRVRAYSAGSQPAGRVHPQSIALLGEKAMDVSDARSKSWDEFALPDAPVMDAVITVCGSAAGETCPMWPGAPLRAHWGVEDPAAAQGDAIPGAFSEVYEVLHRRAAAFLAEPVEQMDTTTLRAHLNACALIL</sequence>
<evidence type="ECO:0000313" key="4">
    <source>
        <dbReference type="Proteomes" id="UP000027337"/>
    </source>
</evidence>
<protein>
    <submittedName>
        <fullName evidence="3">Arsenate reductase</fullName>
    </submittedName>
</protein>
<feature type="domain" description="Phosphotyrosine protein phosphatase I" evidence="2">
    <location>
        <begin position="1"/>
        <end position="137"/>
    </location>
</feature>
<proteinExistence type="predicted"/>
<dbReference type="CDD" id="cd16345">
    <property type="entry name" value="LMWP_ArsC"/>
    <property type="match status" value="1"/>
</dbReference>
<accession>A0A061SUG4</accession>
<name>A0A061SUG4_9RHOB</name>
<dbReference type="GO" id="GO:0046685">
    <property type="term" value="P:response to arsenic-containing substance"/>
    <property type="evidence" value="ECO:0007669"/>
    <property type="project" value="UniProtKB-KW"/>
</dbReference>
<reference evidence="3 4" key="1">
    <citation type="journal article" date="2014" name="Genome Announc.">
        <title>Draft Genome Sequences of Two Isolates of the Roseobacter Group, Sulfitobacter sp. Strains 3SOLIMAR09 and 1FIGIMAR09, from Harbors of Mallorca Island (Mediterranean Sea).</title>
        <authorList>
            <person name="Mas-Llado M."/>
            <person name="Pina-Villalonga J.M."/>
            <person name="Brunet-Galmes I."/>
            <person name="Nogales B."/>
            <person name="Bosch R."/>
        </authorList>
    </citation>
    <scope>NUCLEOTIDE SEQUENCE [LARGE SCALE GENOMIC DNA]</scope>
    <source>
        <strain evidence="3 4">1FIGIMAR09</strain>
    </source>
</reference>
<evidence type="ECO:0000313" key="3">
    <source>
        <dbReference type="EMBL" id="KAJ03368.1"/>
    </source>
</evidence>
<dbReference type="SMART" id="SM00226">
    <property type="entry name" value="LMWPc"/>
    <property type="match status" value="1"/>
</dbReference>
<dbReference type="AlphaFoldDB" id="A0A061SUG4"/>
<dbReference type="Pfam" id="PF01451">
    <property type="entry name" value="LMWPc"/>
    <property type="match status" value="1"/>
</dbReference>
<keyword evidence="4" id="KW-1185">Reference proteome</keyword>
<dbReference type="EMBL" id="JEMU01000006">
    <property type="protein sequence ID" value="KAJ03368.1"/>
    <property type="molecule type" value="Genomic_DNA"/>
</dbReference>
<dbReference type="STRING" id="83219.PM02_08420"/>
<dbReference type="eggNOG" id="COG0394">
    <property type="taxonomic scope" value="Bacteria"/>
</dbReference>
<dbReference type="InterPro" id="IPR023485">
    <property type="entry name" value="Ptyr_pPase"/>
</dbReference>
<dbReference type="RefSeq" id="WP_037907240.1">
    <property type="nucleotide sequence ID" value="NZ_JEMU01000006.1"/>
</dbReference>
<dbReference type="Gene3D" id="3.40.50.2300">
    <property type="match status" value="1"/>
</dbReference>
<organism evidence="3 4">
    <name type="scientific">Sulfitobacter mediterraneus</name>
    <dbReference type="NCBI Taxonomy" id="83219"/>
    <lineage>
        <taxon>Bacteria</taxon>
        <taxon>Pseudomonadati</taxon>
        <taxon>Pseudomonadota</taxon>
        <taxon>Alphaproteobacteria</taxon>
        <taxon>Rhodobacterales</taxon>
        <taxon>Roseobacteraceae</taxon>
        <taxon>Sulfitobacter</taxon>
    </lineage>
</organism>